<keyword evidence="2" id="KW-0808">Transferase</keyword>
<feature type="region of interest" description="Disordered" evidence="1">
    <location>
        <begin position="98"/>
        <end position="167"/>
    </location>
</feature>
<sequence>MPYKQKTRATFHDLPAAALGLMDTLLSIKAEYRGTAVFALQSEFFTTEPLSCDPSSLPKCPPRKEIDAKMTEIKESRDRKYARDRSIRENPAANVELQRSVHRRQLLNQNQGVQQKREHRELYSNSSTPQRTTRKEQIQKIKGKKWSSPLDAGPSQRGRGHDPRRCSTCEADQISAPLPAKSINMQGLPRDQHEARFLKDTQIVISYTETMAEAKGDDSKEEKNLHIRPLPTSAESTLFDFLQHNQSFHPLPAASKSINVDRLLREHDMRQATEN</sequence>
<reference evidence="2 3" key="1">
    <citation type="journal article" date="2021" name="BMC Genomics">
        <title>Datura genome reveals duplications of psychoactive alkaloid biosynthetic genes and high mutation rate following tissue culture.</title>
        <authorList>
            <person name="Rajewski A."/>
            <person name="Carter-House D."/>
            <person name="Stajich J."/>
            <person name="Litt A."/>
        </authorList>
    </citation>
    <scope>NUCLEOTIDE SEQUENCE [LARGE SCALE GENOMIC DNA]</scope>
    <source>
        <strain evidence="2">AR-01</strain>
    </source>
</reference>
<keyword evidence="3" id="KW-1185">Reference proteome</keyword>
<evidence type="ECO:0000313" key="3">
    <source>
        <dbReference type="Proteomes" id="UP000823775"/>
    </source>
</evidence>
<feature type="region of interest" description="Disordered" evidence="1">
    <location>
        <begin position="74"/>
        <end position="93"/>
    </location>
</feature>
<dbReference type="Proteomes" id="UP000823775">
    <property type="component" value="Unassembled WGS sequence"/>
</dbReference>
<accession>A0ABS8WKZ8</accession>
<gene>
    <name evidence="2" type="primary">CDK12_11</name>
    <name evidence="2" type="ORF">HAX54_047692</name>
</gene>
<feature type="compositionally biased region" description="Basic and acidic residues" evidence="1">
    <location>
        <begin position="74"/>
        <end position="88"/>
    </location>
</feature>
<name>A0ABS8WKZ8_DATST</name>
<dbReference type="EMBL" id="JACEIK010007755">
    <property type="protein sequence ID" value="MCE3050621.1"/>
    <property type="molecule type" value="Genomic_DNA"/>
</dbReference>
<dbReference type="GO" id="GO:0016301">
    <property type="term" value="F:kinase activity"/>
    <property type="evidence" value="ECO:0007669"/>
    <property type="project" value="UniProtKB-KW"/>
</dbReference>
<protein>
    <submittedName>
        <fullName evidence="2">Cyclin-dependent kinase 12</fullName>
    </submittedName>
</protein>
<evidence type="ECO:0000313" key="2">
    <source>
        <dbReference type="EMBL" id="MCE3050621.1"/>
    </source>
</evidence>
<proteinExistence type="predicted"/>
<comment type="caution">
    <text evidence="2">The sequence shown here is derived from an EMBL/GenBank/DDBJ whole genome shotgun (WGS) entry which is preliminary data.</text>
</comment>
<evidence type="ECO:0000256" key="1">
    <source>
        <dbReference type="SAM" id="MobiDB-lite"/>
    </source>
</evidence>
<organism evidence="2 3">
    <name type="scientific">Datura stramonium</name>
    <name type="common">Jimsonweed</name>
    <name type="synonym">Common thornapple</name>
    <dbReference type="NCBI Taxonomy" id="4076"/>
    <lineage>
        <taxon>Eukaryota</taxon>
        <taxon>Viridiplantae</taxon>
        <taxon>Streptophyta</taxon>
        <taxon>Embryophyta</taxon>
        <taxon>Tracheophyta</taxon>
        <taxon>Spermatophyta</taxon>
        <taxon>Magnoliopsida</taxon>
        <taxon>eudicotyledons</taxon>
        <taxon>Gunneridae</taxon>
        <taxon>Pentapetalae</taxon>
        <taxon>asterids</taxon>
        <taxon>lamiids</taxon>
        <taxon>Solanales</taxon>
        <taxon>Solanaceae</taxon>
        <taxon>Solanoideae</taxon>
        <taxon>Datureae</taxon>
        <taxon>Datura</taxon>
    </lineage>
</organism>
<keyword evidence="2" id="KW-0418">Kinase</keyword>